<gene>
    <name evidence="3" type="ORF">HannXRQ_Chr04g0115121</name>
    <name evidence="2" type="ORF">HanXRQr2_Chr04g0153501</name>
</gene>
<dbReference type="InParanoid" id="A0A251V0Z5"/>
<organism evidence="3 4">
    <name type="scientific">Helianthus annuus</name>
    <name type="common">Common sunflower</name>
    <dbReference type="NCBI Taxonomy" id="4232"/>
    <lineage>
        <taxon>Eukaryota</taxon>
        <taxon>Viridiplantae</taxon>
        <taxon>Streptophyta</taxon>
        <taxon>Embryophyta</taxon>
        <taxon>Tracheophyta</taxon>
        <taxon>Spermatophyta</taxon>
        <taxon>Magnoliopsida</taxon>
        <taxon>eudicotyledons</taxon>
        <taxon>Gunneridae</taxon>
        <taxon>Pentapetalae</taxon>
        <taxon>asterids</taxon>
        <taxon>campanulids</taxon>
        <taxon>Asterales</taxon>
        <taxon>Asteraceae</taxon>
        <taxon>Asteroideae</taxon>
        <taxon>Heliantheae alliance</taxon>
        <taxon>Heliantheae</taxon>
        <taxon>Helianthus</taxon>
    </lineage>
</organism>
<name>A0A251V0Z5_HELAN</name>
<proteinExistence type="predicted"/>
<keyword evidence="1" id="KW-0472">Membrane</keyword>
<feature type="transmembrane region" description="Helical" evidence="1">
    <location>
        <begin position="12"/>
        <end position="32"/>
    </location>
</feature>
<reference evidence="2 4" key="1">
    <citation type="journal article" date="2017" name="Nature">
        <title>The sunflower genome provides insights into oil metabolism, flowering and Asterid evolution.</title>
        <authorList>
            <person name="Badouin H."/>
            <person name="Gouzy J."/>
            <person name="Grassa C.J."/>
            <person name="Murat F."/>
            <person name="Staton S.E."/>
            <person name="Cottret L."/>
            <person name="Lelandais-Briere C."/>
            <person name="Owens G.L."/>
            <person name="Carrere S."/>
            <person name="Mayjonade B."/>
            <person name="Legrand L."/>
            <person name="Gill N."/>
            <person name="Kane N.C."/>
            <person name="Bowers J.E."/>
            <person name="Hubner S."/>
            <person name="Bellec A."/>
            <person name="Berard A."/>
            <person name="Berges H."/>
            <person name="Blanchet N."/>
            <person name="Boniface M.C."/>
            <person name="Brunel D."/>
            <person name="Catrice O."/>
            <person name="Chaidir N."/>
            <person name="Claudel C."/>
            <person name="Donnadieu C."/>
            <person name="Faraut T."/>
            <person name="Fievet G."/>
            <person name="Helmstetter N."/>
            <person name="King M."/>
            <person name="Knapp S.J."/>
            <person name="Lai Z."/>
            <person name="Le Paslier M.C."/>
            <person name="Lippi Y."/>
            <person name="Lorenzon L."/>
            <person name="Mandel J.R."/>
            <person name="Marage G."/>
            <person name="Marchand G."/>
            <person name="Marquand E."/>
            <person name="Bret-Mestries E."/>
            <person name="Morien E."/>
            <person name="Nambeesan S."/>
            <person name="Nguyen T."/>
            <person name="Pegot-Espagnet P."/>
            <person name="Pouilly N."/>
            <person name="Raftis F."/>
            <person name="Sallet E."/>
            <person name="Schiex T."/>
            <person name="Thomas J."/>
            <person name="Vandecasteele C."/>
            <person name="Vares D."/>
            <person name="Vear F."/>
            <person name="Vautrin S."/>
            <person name="Crespi M."/>
            <person name="Mangin B."/>
            <person name="Burke J.M."/>
            <person name="Salse J."/>
            <person name="Munos S."/>
            <person name="Vincourt P."/>
            <person name="Rieseberg L.H."/>
            <person name="Langlade N.B."/>
        </authorList>
    </citation>
    <scope>NUCLEOTIDE SEQUENCE [LARGE SCALE GENOMIC DNA]</scope>
    <source>
        <strain evidence="4">cv. SF193</strain>
        <tissue evidence="2">Leaves</tissue>
    </source>
</reference>
<dbReference type="Gramene" id="mRNA:HanXRQr2_Chr04g0153501">
    <property type="protein sequence ID" value="mRNA:HanXRQr2_Chr04g0153501"/>
    <property type="gene ID" value="HanXRQr2_Chr04g0153501"/>
</dbReference>
<dbReference type="Proteomes" id="UP000215914">
    <property type="component" value="Chromosome 4"/>
</dbReference>
<dbReference type="AlphaFoldDB" id="A0A251V0Z5"/>
<evidence type="ECO:0000313" key="4">
    <source>
        <dbReference type="Proteomes" id="UP000215914"/>
    </source>
</evidence>
<keyword evidence="1" id="KW-1133">Transmembrane helix</keyword>
<dbReference type="EMBL" id="MNCJ02000319">
    <property type="protein sequence ID" value="KAF5809132.1"/>
    <property type="molecule type" value="Genomic_DNA"/>
</dbReference>
<evidence type="ECO:0000256" key="1">
    <source>
        <dbReference type="SAM" id="Phobius"/>
    </source>
</evidence>
<evidence type="ECO:0000313" key="2">
    <source>
        <dbReference type="EMBL" id="KAF5809132.1"/>
    </source>
</evidence>
<sequence length="62" mass="6719">MSDMVVVGGNLDGCGGCLYFLSAIFCGVWVAFLSRSTDLPLSSSCRVHRNNQMCITWNEQAG</sequence>
<reference evidence="2" key="3">
    <citation type="submission" date="2020-06" db="EMBL/GenBank/DDBJ databases">
        <title>Helianthus annuus Genome sequencing and assembly Release 2.</title>
        <authorList>
            <person name="Gouzy J."/>
            <person name="Langlade N."/>
            <person name="Munos S."/>
        </authorList>
    </citation>
    <scope>NUCLEOTIDE SEQUENCE</scope>
    <source>
        <tissue evidence="2">Leaves</tissue>
    </source>
</reference>
<keyword evidence="1" id="KW-0812">Transmembrane</keyword>
<reference evidence="3" key="2">
    <citation type="submission" date="2017-02" db="EMBL/GenBank/DDBJ databases">
        <title>Sunflower complete genome.</title>
        <authorList>
            <person name="Langlade N."/>
            <person name="Munos S."/>
        </authorList>
    </citation>
    <scope>NUCLEOTIDE SEQUENCE [LARGE SCALE GENOMIC DNA]</scope>
    <source>
        <tissue evidence="3">Leaves</tissue>
    </source>
</reference>
<keyword evidence="4" id="KW-1185">Reference proteome</keyword>
<protein>
    <submittedName>
        <fullName evidence="3">Uncharacterized protein</fullName>
    </submittedName>
</protein>
<evidence type="ECO:0000313" key="3">
    <source>
        <dbReference type="EMBL" id="OTG28786.1"/>
    </source>
</evidence>
<dbReference type="EMBL" id="CM007893">
    <property type="protein sequence ID" value="OTG28786.1"/>
    <property type="molecule type" value="Genomic_DNA"/>
</dbReference>
<accession>A0A251V0Z5</accession>